<evidence type="ECO:0000256" key="11">
    <source>
        <dbReference type="ARBA" id="ARBA00023201"/>
    </source>
</evidence>
<evidence type="ECO:0000256" key="8">
    <source>
        <dbReference type="ARBA" id="ARBA00023053"/>
    </source>
</evidence>
<dbReference type="Proteomes" id="UP000034410">
    <property type="component" value="Chromosome"/>
</dbReference>
<keyword evidence="9" id="KW-0406">Ion transport</keyword>
<evidence type="ECO:0000256" key="14">
    <source>
        <dbReference type="SAM" id="Phobius"/>
    </source>
</evidence>
<evidence type="ECO:0000313" key="15">
    <source>
        <dbReference type="EMBL" id="AKH21878.1"/>
    </source>
</evidence>
<dbReference type="EMBL" id="CP011412">
    <property type="protein sequence ID" value="AKH21878.1"/>
    <property type="molecule type" value="Genomic_DNA"/>
</dbReference>
<evidence type="ECO:0000313" key="16">
    <source>
        <dbReference type="Proteomes" id="UP000034410"/>
    </source>
</evidence>
<feature type="transmembrane region" description="Helical" evidence="14">
    <location>
        <begin position="454"/>
        <end position="479"/>
    </location>
</feature>
<keyword evidence="3" id="KW-0813">Transport</keyword>
<dbReference type="AlphaFoldDB" id="A0A0F7K4H2"/>
<dbReference type="KEGG" id="seds:AAY24_17750"/>
<reference evidence="15 16" key="1">
    <citation type="journal article" date="2015" name="Genome Announc.">
        <title>Complete Genome Sequence of Sedimenticola thiotaurini Strain SIP-G1, a Polyphosphate- and Polyhydroxyalkanoate-Accumulating Sulfur-Oxidizing Gammaproteobacterium Isolated from Salt Marsh Sediments.</title>
        <authorList>
            <person name="Flood B.E."/>
            <person name="Jones D.S."/>
            <person name="Bailey J.V."/>
        </authorList>
    </citation>
    <scope>NUCLEOTIDE SEQUENCE [LARGE SCALE GENOMIC DNA]</scope>
    <source>
        <strain evidence="15 16">SIP-G1</strain>
    </source>
</reference>
<feature type="transmembrane region" description="Helical" evidence="14">
    <location>
        <begin position="6"/>
        <end position="24"/>
    </location>
</feature>
<keyword evidence="8" id="KW-0915">Sodium</keyword>
<evidence type="ECO:0000256" key="6">
    <source>
        <dbReference type="ARBA" id="ARBA00022847"/>
    </source>
</evidence>
<comment type="subcellular location">
    <subcellularLocation>
        <location evidence="1">Cell membrane</location>
        <topology evidence="1">Multi-pass membrane protein</topology>
    </subcellularLocation>
</comment>
<keyword evidence="16" id="KW-1185">Reference proteome</keyword>
<feature type="transmembrane region" description="Helical" evidence="14">
    <location>
        <begin position="162"/>
        <end position="183"/>
    </location>
</feature>
<feature type="transmembrane region" description="Helical" evidence="14">
    <location>
        <begin position="383"/>
        <end position="411"/>
    </location>
</feature>
<dbReference type="OrthoDB" id="9803348at2"/>
<comment type="similarity">
    <text evidence="2 13">Belongs to the sodium:solute symporter (SSF) (TC 2.A.21) family.</text>
</comment>
<comment type="catalytic activity">
    <reaction evidence="12">
        <text>L-proline(in) + Na(+)(in) = L-proline(out) + Na(+)(out)</text>
        <dbReference type="Rhea" id="RHEA:28967"/>
        <dbReference type="ChEBI" id="CHEBI:29101"/>
        <dbReference type="ChEBI" id="CHEBI:60039"/>
    </reaction>
</comment>
<feature type="transmembrane region" description="Helical" evidence="14">
    <location>
        <begin position="521"/>
        <end position="539"/>
    </location>
</feature>
<dbReference type="Gene3D" id="1.20.1730.10">
    <property type="entry name" value="Sodium/glucose cotransporter"/>
    <property type="match status" value="1"/>
</dbReference>
<organism evidence="15 16">
    <name type="scientific">Sedimenticola thiotaurini</name>
    <dbReference type="NCBI Taxonomy" id="1543721"/>
    <lineage>
        <taxon>Bacteria</taxon>
        <taxon>Pseudomonadati</taxon>
        <taxon>Pseudomonadota</taxon>
        <taxon>Gammaproteobacteria</taxon>
        <taxon>Chromatiales</taxon>
        <taxon>Sedimenticolaceae</taxon>
        <taxon>Sedimenticola</taxon>
    </lineage>
</organism>
<dbReference type="Pfam" id="PF00474">
    <property type="entry name" value="SSF"/>
    <property type="match status" value="1"/>
</dbReference>
<feature type="transmembrane region" description="Helical" evidence="14">
    <location>
        <begin position="431"/>
        <end position="448"/>
    </location>
</feature>
<evidence type="ECO:0000256" key="12">
    <source>
        <dbReference type="ARBA" id="ARBA00033708"/>
    </source>
</evidence>
<keyword evidence="4" id="KW-1003">Cell membrane</keyword>
<feature type="transmembrane region" description="Helical" evidence="14">
    <location>
        <begin position="568"/>
        <end position="591"/>
    </location>
</feature>
<dbReference type="CDD" id="cd10322">
    <property type="entry name" value="SLC5sbd"/>
    <property type="match status" value="1"/>
</dbReference>
<keyword evidence="6" id="KW-0769">Symport</keyword>
<keyword evidence="5 14" id="KW-0812">Transmembrane</keyword>
<evidence type="ECO:0000256" key="10">
    <source>
        <dbReference type="ARBA" id="ARBA00023136"/>
    </source>
</evidence>
<evidence type="ECO:0000256" key="1">
    <source>
        <dbReference type="ARBA" id="ARBA00004651"/>
    </source>
</evidence>
<sequence length="661" mass="71948">MDAKVVWLFVFVALYWSYCIFWGIKGALSARTASDYFIAGRQISLWVFILAATATSFSGWTFMGHPGLIYRDGFQYAYASFYAIAIPFTGVLFLKRQWMLGKRFGFITPGEMLAYYFRSDLIRILVVLVALIFSIPYLGIQLRASGFLFNVLTDNMLGTTVGMWLLSIVVIIYVASGGLRAVAHVDSVQAILLGGGIVVIGIVTLHDIGGLSRLSDGIAALTQIDPNTGKALFGTTTPDGYSSYIAIPGVIQFSAGLGTDSAPTGGIWTGVMILTYLMGLMGVQSTPAFSMWAFGNRSPEPFAPQQVWASAMVIGFILMFFTAIQGIGAHFLGADTEFMARYPELVNNVMATGLAGIDLLQSEGQGDMLVPQLVYLLSETAPWLVGLLAVCALAAMQSTGAAYMSTAGGMLTRDLLKRFIIPNASHGQQKLYGRLGVVLIVIAALMVATTSNDALVLMGGLAVAYGFQMWPSLIAVCWWPFLTRQGVVVGLIAGLIAVTLTENIGAQYMPWGRWPLTLHSAFWGILCNLSLAIIISALTQNSDEREHRMVFHNFLRDHASLSVGKRGLIPAAWIITLIWFFFGVGPGAVIGNWIFGDPTNAADWTFGIPSIWAWQLLWWALGVGMMWFLAYHMELSTVPHKEVVALHEDIGDIQLDLDKPG</sequence>
<dbReference type="GO" id="GO:0015293">
    <property type="term" value="F:symporter activity"/>
    <property type="evidence" value="ECO:0007669"/>
    <property type="project" value="UniProtKB-KW"/>
</dbReference>
<feature type="transmembrane region" description="Helical" evidence="14">
    <location>
        <begin position="611"/>
        <end position="631"/>
    </location>
</feature>
<evidence type="ECO:0000256" key="9">
    <source>
        <dbReference type="ARBA" id="ARBA00023065"/>
    </source>
</evidence>
<keyword evidence="7 14" id="KW-1133">Transmembrane helix</keyword>
<dbReference type="PANTHER" id="PTHR48086:SF3">
    <property type="entry name" value="SODIUM_PROLINE SYMPORTER"/>
    <property type="match status" value="1"/>
</dbReference>
<dbReference type="PATRIC" id="fig|1543721.4.peg.3676"/>
<name>A0A0F7K4H2_9GAMM</name>
<dbReference type="InterPro" id="IPR001734">
    <property type="entry name" value="Na/solute_symporter"/>
</dbReference>
<feature type="transmembrane region" description="Helical" evidence="14">
    <location>
        <begin position="75"/>
        <end position="94"/>
    </location>
</feature>
<dbReference type="GO" id="GO:0005886">
    <property type="term" value="C:plasma membrane"/>
    <property type="evidence" value="ECO:0007669"/>
    <property type="project" value="UniProtKB-SubCell"/>
</dbReference>
<protein>
    <submittedName>
        <fullName evidence="15">Sodium:solute symporter</fullName>
    </submittedName>
</protein>
<feature type="transmembrane region" description="Helical" evidence="14">
    <location>
        <begin position="486"/>
        <end position="509"/>
    </location>
</feature>
<keyword evidence="10 14" id="KW-0472">Membrane</keyword>
<feature type="transmembrane region" description="Helical" evidence="14">
    <location>
        <begin position="267"/>
        <end position="295"/>
    </location>
</feature>
<evidence type="ECO:0000256" key="3">
    <source>
        <dbReference type="ARBA" id="ARBA00022448"/>
    </source>
</evidence>
<dbReference type="GO" id="GO:0006814">
    <property type="term" value="P:sodium ion transport"/>
    <property type="evidence" value="ECO:0007669"/>
    <property type="project" value="UniProtKB-KW"/>
</dbReference>
<evidence type="ECO:0000256" key="4">
    <source>
        <dbReference type="ARBA" id="ARBA00022475"/>
    </source>
</evidence>
<evidence type="ECO:0000256" key="13">
    <source>
        <dbReference type="RuleBase" id="RU362091"/>
    </source>
</evidence>
<dbReference type="PANTHER" id="PTHR48086">
    <property type="entry name" value="SODIUM/PROLINE SYMPORTER-RELATED"/>
    <property type="match status" value="1"/>
</dbReference>
<feature type="transmembrane region" description="Helical" evidence="14">
    <location>
        <begin position="45"/>
        <end position="63"/>
    </location>
</feature>
<feature type="transmembrane region" description="Helical" evidence="14">
    <location>
        <begin position="121"/>
        <end position="142"/>
    </location>
</feature>
<gene>
    <name evidence="15" type="ORF">AAY24_17750</name>
</gene>
<evidence type="ECO:0000256" key="7">
    <source>
        <dbReference type="ARBA" id="ARBA00022989"/>
    </source>
</evidence>
<feature type="transmembrane region" description="Helical" evidence="14">
    <location>
        <begin position="307"/>
        <end position="332"/>
    </location>
</feature>
<evidence type="ECO:0000256" key="2">
    <source>
        <dbReference type="ARBA" id="ARBA00006434"/>
    </source>
</evidence>
<dbReference type="InterPro" id="IPR050277">
    <property type="entry name" value="Sodium:Solute_Symporter"/>
</dbReference>
<feature type="transmembrane region" description="Helical" evidence="14">
    <location>
        <begin position="190"/>
        <end position="208"/>
    </location>
</feature>
<evidence type="ECO:0000256" key="5">
    <source>
        <dbReference type="ARBA" id="ARBA00022692"/>
    </source>
</evidence>
<dbReference type="InterPro" id="IPR038377">
    <property type="entry name" value="Na/Glc_symporter_sf"/>
</dbReference>
<dbReference type="PROSITE" id="PS50283">
    <property type="entry name" value="NA_SOLUT_SYMP_3"/>
    <property type="match status" value="1"/>
</dbReference>
<keyword evidence="11" id="KW-0739">Sodium transport</keyword>
<proteinExistence type="inferred from homology"/>
<dbReference type="RefSeq" id="WP_046860799.1">
    <property type="nucleotide sequence ID" value="NZ_CP011412.1"/>
</dbReference>
<accession>A0A0F7K4H2</accession>